<dbReference type="GO" id="GO:0043065">
    <property type="term" value="P:positive regulation of apoptotic process"/>
    <property type="evidence" value="ECO:0007669"/>
    <property type="project" value="EnsemblFungi"/>
</dbReference>
<dbReference type="PANTHER" id="PTHR43735:SF3">
    <property type="entry name" value="FERROPTOSIS SUPPRESSOR PROTEIN 1"/>
    <property type="match status" value="1"/>
</dbReference>
<evidence type="ECO:0000256" key="3">
    <source>
        <dbReference type="ARBA" id="ARBA00022827"/>
    </source>
</evidence>
<dbReference type="GO" id="GO:0000304">
    <property type="term" value="P:response to singlet oxygen"/>
    <property type="evidence" value="ECO:0007669"/>
    <property type="project" value="EnsemblFungi"/>
</dbReference>
<dbReference type="SUPFAM" id="SSF51905">
    <property type="entry name" value="FAD/NAD(P)-binding domain"/>
    <property type="match status" value="1"/>
</dbReference>
<dbReference type="AlphaFoldDB" id="A0A1E3PC21"/>
<dbReference type="GO" id="GO:0004174">
    <property type="term" value="F:electron-transferring-flavoprotein dehydrogenase activity"/>
    <property type="evidence" value="ECO:0007669"/>
    <property type="project" value="TreeGrafter"/>
</dbReference>
<dbReference type="EMBL" id="KV454208">
    <property type="protein sequence ID" value="ODQ62921.1"/>
    <property type="molecule type" value="Genomic_DNA"/>
</dbReference>
<protein>
    <recommendedName>
        <fullName evidence="5">FAD/NAD(P)-binding domain-containing protein</fullName>
    </recommendedName>
</protein>
<dbReference type="Proteomes" id="UP000094112">
    <property type="component" value="Unassembled WGS sequence"/>
</dbReference>
<dbReference type="InterPro" id="IPR036188">
    <property type="entry name" value="FAD/NAD-bd_sf"/>
</dbReference>
<accession>A0A1E3PC21</accession>
<dbReference type="PRINTS" id="PR00469">
    <property type="entry name" value="PNDRDTASEII"/>
</dbReference>
<sequence>MTTSKTVVVVGAGSHGIGSANHIKRELKDQGTVKLISISDNAYFLPAAIRLPLTRDYENIIYPLTDVVDKDVEIIKDEVLSFTDSAVTTKSGKVIEFDALVLATGSRWSSPVASTFDFGDNHEKYFEEQHDKIESAKHILLIGGGFVNAEFVGELVAKYEADIKSGAKKISIVHNADKLLPDGPFYGENLRTDITNWMKEHGVKLYLNSKGVVSPNDPHKVIINGKEEVEADLIYFGTGIKPIVPENDFVDLTNKQGFVRVDKTFQAKGVPKGNIFAIGDVNDFEYHGLIKREDWSKTIRKNVALYLKDGSKAKLTETSTFENENIPSVVSLGPKHGKGQLPLPLFGTVRAPEFLAVSMKSKTLFTEKVKKMTAR</sequence>
<evidence type="ECO:0000313" key="6">
    <source>
        <dbReference type="EMBL" id="ODQ62921.1"/>
    </source>
</evidence>
<keyword evidence="4" id="KW-0560">Oxidoreductase</keyword>
<dbReference type="GO" id="GO:0050660">
    <property type="term" value="F:flavin adenine dinucleotide binding"/>
    <property type="evidence" value="ECO:0007669"/>
    <property type="project" value="TreeGrafter"/>
</dbReference>
<dbReference type="Pfam" id="PF07992">
    <property type="entry name" value="Pyr_redox_2"/>
    <property type="match status" value="1"/>
</dbReference>
<keyword evidence="2" id="KW-0285">Flavoprotein</keyword>
<dbReference type="PANTHER" id="PTHR43735">
    <property type="entry name" value="APOPTOSIS-INDUCING FACTOR 1"/>
    <property type="match status" value="1"/>
</dbReference>
<dbReference type="PRINTS" id="PR00368">
    <property type="entry name" value="FADPNR"/>
</dbReference>
<dbReference type="OrthoDB" id="3980712at2759"/>
<evidence type="ECO:0000256" key="1">
    <source>
        <dbReference type="ARBA" id="ARBA00006442"/>
    </source>
</evidence>
<proteinExistence type="inferred from homology"/>
<dbReference type="STRING" id="683960.A0A1E3PC21"/>
<organism evidence="6 7">
    <name type="scientific">Wickerhamomyces anomalus (strain ATCC 58044 / CBS 1984 / NCYC 433 / NRRL Y-366-8)</name>
    <name type="common">Yeast</name>
    <name type="synonym">Hansenula anomala</name>
    <dbReference type="NCBI Taxonomy" id="683960"/>
    <lineage>
        <taxon>Eukaryota</taxon>
        <taxon>Fungi</taxon>
        <taxon>Dikarya</taxon>
        <taxon>Ascomycota</taxon>
        <taxon>Saccharomycotina</taxon>
        <taxon>Saccharomycetes</taxon>
        <taxon>Phaffomycetales</taxon>
        <taxon>Wickerhamomycetaceae</taxon>
        <taxon>Wickerhamomyces</taxon>
    </lineage>
</organism>
<evidence type="ECO:0000259" key="5">
    <source>
        <dbReference type="Pfam" id="PF07992"/>
    </source>
</evidence>
<keyword evidence="7" id="KW-1185">Reference proteome</keyword>
<gene>
    <name evidence="6" type="ORF">WICANDRAFT_77081</name>
</gene>
<dbReference type="GO" id="GO:0005739">
    <property type="term" value="C:mitochondrion"/>
    <property type="evidence" value="ECO:0007669"/>
    <property type="project" value="EnsemblFungi"/>
</dbReference>
<dbReference type="GeneID" id="30201742"/>
<comment type="similarity">
    <text evidence="1">Belongs to the FAD-dependent oxidoreductase family.</text>
</comment>
<dbReference type="GO" id="GO:0005634">
    <property type="term" value="C:nucleus"/>
    <property type="evidence" value="ECO:0007669"/>
    <property type="project" value="EnsemblFungi"/>
</dbReference>
<evidence type="ECO:0000256" key="2">
    <source>
        <dbReference type="ARBA" id="ARBA00022630"/>
    </source>
</evidence>
<name>A0A1E3PC21_WICAA</name>
<dbReference type="Gene3D" id="3.50.50.100">
    <property type="match status" value="1"/>
</dbReference>
<dbReference type="RefSeq" id="XP_019042128.1">
    <property type="nucleotide sequence ID" value="XM_019184496.1"/>
</dbReference>
<keyword evidence="3" id="KW-0274">FAD</keyword>
<dbReference type="InterPro" id="IPR023753">
    <property type="entry name" value="FAD/NAD-binding_dom"/>
</dbReference>
<evidence type="ECO:0000256" key="4">
    <source>
        <dbReference type="ARBA" id="ARBA00023002"/>
    </source>
</evidence>
<evidence type="ECO:0000313" key="7">
    <source>
        <dbReference type="Proteomes" id="UP000094112"/>
    </source>
</evidence>
<feature type="domain" description="FAD/NAD(P)-binding" evidence="5">
    <location>
        <begin position="6"/>
        <end position="282"/>
    </location>
</feature>
<reference evidence="6 7" key="1">
    <citation type="journal article" date="2016" name="Proc. Natl. Acad. Sci. U.S.A.">
        <title>Comparative genomics of biotechnologically important yeasts.</title>
        <authorList>
            <person name="Riley R."/>
            <person name="Haridas S."/>
            <person name="Wolfe K.H."/>
            <person name="Lopes M.R."/>
            <person name="Hittinger C.T."/>
            <person name="Goeker M."/>
            <person name="Salamov A.A."/>
            <person name="Wisecaver J.H."/>
            <person name="Long T.M."/>
            <person name="Calvey C.H."/>
            <person name="Aerts A.L."/>
            <person name="Barry K.W."/>
            <person name="Choi C."/>
            <person name="Clum A."/>
            <person name="Coughlan A.Y."/>
            <person name="Deshpande S."/>
            <person name="Douglass A.P."/>
            <person name="Hanson S.J."/>
            <person name="Klenk H.-P."/>
            <person name="LaButti K.M."/>
            <person name="Lapidus A."/>
            <person name="Lindquist E.A."/>
            <person name="Lipzen A.M."/>
            <person name="Meier-Kolthoff J.P."/>
            <person name="Ohm R.A."/>
            <person name="Otillar R.P."/>
            <person name="Pangilinan J.L."/>
            <person name="Peng Y."/>
            <person name="Rokas A."/>
            <person name="Rosa C.A."/>
            <person name="Scheuner C."/>
            <person name="Sibirny A.A."/>
            <person name="Slot J.C."/>
            <person name="Stielow J.B."/>
            <person name="Sun H."/>
            <person name="Kurtzman C.P."/>
            <person name="Blackwell M."/>
            <person name="Grigoriev I.V."/>
            <person name="Jeffries T.W."/>
        </authorList>
    </citation>
    <scope>NUCLEOTIDE SEQUENCE [LARGE SCALE GENOMIC DNA]</scope>
    <source>
        <strain evidence="7">ATCC 58044 / CBS 1984 / NCYC 433 / NRRL Y-366-8</strain>
    </source>
</reference>